<dbReference type="RefSeq" id="WP_130506735.1">
    <property type="nucleotide sequence ID" value="NZ_SHLC01000001.1"/>
</dbReference>
<dbReference type="NCBIfam" id="TIGR03860">
    <property type="entry name" value="FMN_nitrolo"/>
    <property type="match status" value="1"/>
</dbReference>
<evidence type="ECO:0000313" key="8">
    <source>
        <dbReference type="EMBL" id="RZU66553.1"/>
    </source>
</evidence>
<dbReference type="GO" id="GO:0004497">
    <property type="term" value="F:monooxygenase activity"/>
    <property type="evidence" value="ECO:0007669"/>
    <property type="project" value="UniProtKB-KW"/>
</dbReference>
<dbReference type="SUPFAM" id="SSF51679">
    <property type="entry name" value="Bacterial luciferase-like"/>
    <property type="match status" value="1"/>
</dbReference>
<keyword evidence="4 8" id="KW-0503">Monooxygenase</keyword>
<comment type="similarity">
    <text evidence="5">Belongs to the NtaA/SnaA/DszA monooxygenase family.</text>
</comment>
<keyword evidence="9" id="KW-1185">Reference proteome</keyword>
<feature type="binding site" evidence="6">
    <location>
        <position position="56"/>
    </location>
    <ligand>
        <name>FMN</name>
        <dbReference type="ChEBI" id="CHEBI:58210"/>
    </ligand>
</feature>
<evidence type="ECO:0000256" key="2">
    <source>
        <dbReference type="ARBA" id="ARBA00022643"/>
    </source>
</evidence>
<keyword evidence="2 6" id="KW-0288">FMN</keyword>
<feature type="binding site" evidence="6">
    <location>
        <position position="96"/>
    </location>
    <ligand>
        <name>FMN</name>
        <dbReference type="ChEBI" id="CHEBI:58210"/>
    </ligand>
</feature>
<evidence type="ECO:0000256" key="6">
    <source>
        <dbReference type="PIRSR" id="PIRSR000337-1"/>
    </source>
</evidence>
<keyword evidence="1 6" id="KW-0285">Flavoprotein</keyword>
<dbReference type="GO" id="GO:0016705">
    <property type="term" value="F:oxidoreductase activity, acting on paired donors, with incorporation or reduction of molecular oxygen"/>
    <property type="evidence" value="ECO:0007669"/>
    <property type="project" value="InterPro"/>
</dbReference>
<evidence type="ECO:0000256" key="1">
    <source>
        <dbReference type="ARBA" id="ARBA00022630"/>
    </source>
</evidence>
<evidence type="ECO:0000256" key="4">
    <source>
        <dbReference type="ARBA" id="ARBA00023033"/>
    </source>
</evidence>
<dbReference type="OrthoDB" id="3265338at2"/>
<gene>
    <name evidence="8" type="ORF">EV379_2911</name>
</gene>
<accession>A0A4Q8AQZ9</accession>
<dbReference type="InterPro" id="IPR011251">
    <property type="entry name" value="Luciferase-like_dom"/>
</dbReference>
<evidence type="ECO:0000259" key="7">
    <source>
        <dbReference type="Pfam" id="PF00296"/>
    </source>
</evidence>
<name>A0A4Q8AQZ9_9MICO</name>
<dbReference type="Gene3D" id="3.20.20.30">
    <property type="entry name" value="Luciferase-like domain"/>
    <property type="match status" value="1"/>
</dbReference>
<dbReference type="InterPro" id="IPR036661">
    <property type="entry name" value="Luciferase-like_sf"/>
</dbReference>
<protein>
    <submittedName>
        <fullName evidence="8">FMN-dependent oxidoreductase (Nitrilotriacetate monooxygenase family)</fullName>
    </submittedName>
</protein>
<dbReference type="PIRSF" id="PIRSF000337">
    <property type="entry name" value="NTA_MOA"/>
    <property type="match status" value="1"/>
</dbReference>
<organism evidence="8 9">
    <name type="scientific">Microterricola gilva</name>
    <dbReference type="NCBI Taxonomy" id="393267"/>
    <lineage>
        <taxon>Bacteria</taxon>
        <taxon>Bacillati</taxon>
        <taxon>Actinomycetota</taxon>
        <taxon>Actinomycetes</taxon>
        <taxon>Micrococcales</taxon>
        <taxon>Microbacteriaceae</taxon>
        <taxon>Microterricola</taxon>
    </lineage>
</organism>
<dbReference type="Proteomes" id="UP000291483">
    <property type="component" value="Unassembled WGS sequence"/>
</dbReference>
<evidence type="ECO:0000256" key="3">
    <source>
        <dbReference type="ARBA" id="ARBA00023002"/>
    </source>
</evidence>
<proteinExistence type="inferred from homology"/>
<comment type="caution">
    <text evidence="8">The sequence shown here is derived from an EMBL/GenBank/DDBJ whole genome shotgun (WGS) entry which is preliminary data.</text>
</comment>
<dbReference type="InterPro" id="IPR051260">
    <property type="entry name" value="Diverse_substr_monoxygenases"/>
</dbReference>
<evidence type="ECO:0000313" key="9">
    <source>
        <dbReference type="Proteomes" id="UP000291483"/>
    </source>
</evidence>
<dbReference type="PANTHER" id="PTHR30011:SF16">
    <property type="entry name" value="C2H2 FINGER DOMAIN TRANSCRIPTION FACTOR (EUROFUNG)-RELATED"/>
    <property type="match status" value="1"/>
</dbReference>
<dbReference type="InterPro" id="IPR016215">
    <property type="entry name" value="NTA_MOA"/>
</dbReference>
<reference evidence="8 9" key="1">
    <citation type="submission" date="2019-02" db="EMBL/GenBank/DDBJ databases">
        <title>Sequencing the genomes of 1000 actinobacteria strains.</title>
        <authorList>
            <person name="Klenk H.-P."/>
        </authorList>
    </citation>
    <scope>NUCLEOTIDE SEQUENCE [LARGE SCALE GENOMIC DNA]</scope>
    <source>
        <strain evidence="8 9">DSM 18319</strain>
    </source>
</reference>
<feature type="binding site" evidence="6">
    <location>
        <position position="221"/>
    </location>
    <ligand>
        <name>FMN</name>
        <dbReference type="ChEBI" id="CHEBI:58210"/>
    </ligand>
</feature>
<keyword evidence="3" id="KW-0560">Oxidoreductase</keyword>
<evidence type="ECO:0000256" key="5">
    <source>
        <dbReference type="ARBA" id="ARBA00033748"/>
    </source>
</evidence>
<sequence>MSEQIIIGAMFRALGGYPSGWRYPGAHNNPRGDGAVLRRTAKLAEAAKLDYLFFGDWLATGHDLEFRDPYLVARIDPLSAITYLAGVTKRIGLIATANTTYSDPYALARATASVDLLSDGRAGLNVVTGAEPRAAGNHGRDAHAPNEHRYDQASEFVQALRLLWDSFEDGAFVRDTAGGQLLDPAKLHRADFVGEHVRVTGPLNVDRPVQGHLPIVHAGTSLRSRQLVGELADVALVAVRSLEEGVALRTSLKTQAVTVGRNSDQLKVVTPILPIVAPTVEEAWAIFDELIALVPLDEGGELEGAPDFPAGRTVRALSGVVGVALGPVGFDTAVTARQVAKFSDVGLQLLATVTERTGRTVGDADRPVTLRHLLVTHVVPSAVVVGDAASVADHFQRWFEAGAVDGFNVLTAFMGEQFEAFTSLVVPELQRRGLFRTEYTGRTLREHLGLERPQNVYAAERERQLERELRLEA</sequence>
<dbReference type="Pfam" id="PF00296">
    <property type="entry name" value="Bac_luciferase"/>
    <property type="match status" value="1"/>
</dbReference>
<dbReference type="AlphaFoldDB" id="A0A4Q8AQZ9"/>
<dbReference type="PANTHER" id="PTHR30011">
    <property type="entry name" value="ALKANESULFONATE MONOOXYGENASE-RELATED"/>
    <property type="match status" value="1"/>
</dbReference>
<feature type="domain" description="Luciferase-like" evidence="7">
    <location>
        <begin position="34"/>
        <end position="403"/>
    </location>
</feature>
<feature type="binding site" evidence="6">
    <location>
        <position position="150"/>
    </location>
    <ligand>
        <name>FMN</name>
        <dbReference type="ChEBI" id="CHEBI:58210"/>
    </ligand>
</feature>
<dbReference type="EMBL" id="SHLC01000001">
    <property type="protein sequence ID" value="RZU66553.1"/>
    <property type="molecule type" value="Genomic_DNA"/>
</dbReference>